<feature type="compositionally biased region" description="Basic and acidic residues" evidence="1">
    <location>
        <begin position="28"/>
        <end position="39"/>
    </location>
</feature>
<dbReference type="HOGENOM" id="CLU_2230049_0_0_1"/>
<gene>
    <name evidence="2" type="ordered locus">LOC_Os11g41370</name>
</gene>
<organism evidence="2">
    <name type="scientific">Oryza sativa subsp. japonica</name>
    <name type="common">Rice</name>
    <dbReference type="NCBI Taxonomy" id="39947"/>
    <lineage>
        <taxon>Eukaryota</taxon>
        <taxon>Viridiplantae</taxon>
        <taxon>Streptophyta</taxon>
        <taxon>Embryophyta</taxon>
        <taxon>Tracheophyta</taxon>
        <taxon>Spermatophyta</taxon>
        <taxon>Magnoliopsida</taxon>
        <taxon>Liliopsida</taxon>
        <taxon>Poales</taxon>
        <taxon>Poaceae</taxon>
        <taxon>BOP clade</taxon>
        <taxon>Oryzoideae</taxon>
        <taxon>Oryzeae</taxon>
        <taxon>Oryzinae</taxon>
        <taxon>Oryza</taxon>
        <taxon>Oryza sativa</taxon>
    </lineage>
</organism>
<dbReference type="EMBL" id="DP000010">
    <property type="protein sequence ID" value="ABA94965.1"/>
    <property type="molecule type" value="Genomic_DNA"/>
</dbReference>
<feature type="compositionally biased region" description="Low complexity" evidence="1">
    <location>
        <begin position="175"/>
        <end position="185"/>
    </location>
</feature>
<feature type="compositionally biased region" description="Basic residues" evidence="1">
    <location>
        <begin position="118"/>
        <end position="127"/>
    </location>
</feature>
<name>Q2R0U6_ORYSJ</name>
<evidence type="ECO:0000313" key="2">
    <source>
        <dbReference type="EMBL" id="ABA94965.1"/>
    </source>
</evidence>
<feature type="region of interest" description="Disordered" evidence="1">
    <location>
        <begin position="26"/>
        <end position="218"/>
    </location>
</feature>
<accession>Q2R0U6</accession>
<reference evidence="2" key="3">
    <citation type="submission" date="2006-01" db="EMBL/GenBank/DDBJ databases">
        <authorList>
            <person name="Buell R."/>
        </authorList>
    </citation>
    <scope>NUCLEOTIDE SEQUENCE</scope>
</reference>
<protein>
    <submittedName>
        <fullName evidence="2">Transposon protein, putative, unclassified</fullName>
    </submittedName>
</protein>
<reference evidence="2" key="1">
    <citation type="journal article" date="2005" name="BMC Biol.">
        <title>The sequence of rice chromosomes 11 and 12, rich in disease resistance genes and recent gene duplications.</title>
        <authorList>
            <consortium name="The rice chromosomes 11 and 12 sequencing consortia"/>
        </authorList>
    </citation>
    <scope>NUCLEOTIDE SEQUENCE [LARGE SCALE GENOMIC DNA]</scope>
</reference>
<dbReference type="AlphaFoldDB" id="Q2R0U6"/>
<proteinExistence type="predicted"/>
<evidence type="ECO:0000256" key="1">
    <source>
        <dbReference type="SAM" id="MobiDB-lite"/>
    </source>
</evidence>
<sequence length="265" mass="28839">MRAGERRKKGGAVEWTADGGRVHRSLSRRFEREGAHRNDETEEIECATSSDSLKGDRRRRIAAALAGGEKRGKRRRGDEDSIRGGGSISGVQGVRFRRRMGRKSTEEGRQRAAASGSRRQRRRGHAGRRLEGARESEEGEREEALPSRAGSDGRSTARGEFSGLGPGKGKKRGGRSPLRLLVRRLLGTRDGEEAKATSGRDGSAATRQWRDGGGGARAERGGEWLGFYRRRKGGLGGGTDIGRSRRQLALVLGRGWWPRAAGDSG</sequence>
<reference evidence="2" key="2">
    <citation type="submission" date="2005-04" db="EMBL/GenBank/DDBJ databases">
        <authorList>
            <person name="Buell C.R."/>
            <person name="Wing R.A."/>
            <person name="McCombie W.A."/>
            <person name="Ouyang S."/>
        </authorList>
    </citation>
    <scope>NUCLEOTIDE SEQUENCE</scope>
</reference>